<dbReference type="AlphaFoldDB" id="A0A9D1IMQ0"/>
<organism evidence="1 2">
    <name type="scientific">Candidatus Limisoma intestinavium</name>
    <dbReference type="NCBI Taxonomy" id="2840856"/>
    <lineage>
        <taxon>Bacteria</taxon>
        <taxon>Pseudomonadati</taxon>
        <taxon>Bacteroidota</taxon>
        <taxon>Bacteroidia</taxon>
        <taxon>Bacteroidales</taxon>
        <taxon>Candidatus Limisoma</taxon>
    </lineage>
</organism>
<dbReference type="SUPFAM" id="SSF54285">
    <property type="entry name" value="MoaD/ThiS"/>
    <property type="match status" value="1"/>
</dbReference>
<dbReference type="InterPro" id="IPR012675">
    <property type="entry name" value="Beta-grasp_dom_sf"/>
</dbReference>
<dbReference type="InterPro" id="IPR003749">
    <property type="entry name" value="ThiS/MoaD-like"/>
</dbReference>
<dbReference type="EMBL" id="DVMS01000130">
    <property type="protein sequence ID" value="HIU38902.1"/>
    <property type="molecule type" value="Genomic_DNA"/>
</dbReference>
<dbReference type="NCBIfam" id="TIGR01683">
    <property type="entry name" value="thiS"/>
    <property type="match status" value="1"/>
</dbReference>
<name>A0A9D1IMQ0_9BACT</name>
<accession>A0A9D1IMQ0</accession>
<proteinExistence type="predicted"/>
<dbReference type="PANTHER" id="PTHR34472">
    <property type="entry name" value="SULFUR CARRIER PROTEIN THIS"/>
    <property type="match status" value="1"/>
</dbReference>
<dbReference type="InterPro" id="IPR010035">
    <property type="entry name" value="Thi_S"/>
</dbReference>
<dbReference type="Gene3D" id="3.10.20.30">
    <property type="match status" value="1"/>
</dbReference>
<evidence type="ECO:0000313" key="1">
    <source>
        <dbReference type="EMBL" id="HIU38902.1"/>
    </source>
</evidence>
<dbReference type="InterPro" id="IPR016155">
    <property type="entry name" value="Mopterin_synth/thiamin_S_b"/>
</dbReference>
<dbReference type="PANTHER" id="PTHR34472:SF1">
    <property type="entry name" value="SULFUR CARRIER PROTEIN THIS"/>
    <property type="match status" value="1"/>
</dbReference>
<reference evidence="1" key="1">
    <citation type="submission" date="2020-10" db="EMBL/GenBank/DDBJ databases">
        <authorList>
            <person name="Gilroy R."/>
        </authorList>
    </citation>
    <scope>NUCLEOTIDE SEQUENCE</scope>
    <source>
        <strain evidence="1">17073</strain>
    </source>
</reference>
<evidence type="ECO:0000313" key="2">
    <source>
        <dbReference type="Proteomes" id="UP000824076"/>
    </source>
</evidence>
<gene>
    <name evidence="1" type="primary">thiS</name>
    <name evidence="1" type="ORF">IAD18_04465</name>
</gene>
<protein>
    <submittedName>
        <fullName evidence="1">Sulfur carrier protein ThiS</fullName>
    </submittedName>
</protein>
<dbReference type="Pfam" id="PF02597">
    <property type="entry name" value="ThiS"/>
    <property type="match status" value="1"/>
</dbReference>
<sequence>MITVTYNDKPMQIDDNTSVAAFIDLINVDQSNMAIAVNDQVVPKNERTSTLLNDGDSILLIKAFYGG</sequence>
<dbReference type="Proteomes" id="UP000824076">
    <property type="component" value="Unassembled WGS sequence"/>
</dbReference>
<comment type="caution">
    <text evidence="1">The sequence shown here is derived from an EMBL/GenBank/DDBJ whole genome shotgun (WGS) entry which is preliminary data.</text>
</comment>
<dbReference type="CDD" id="cd00565">
    <property type="entry name" value="Ubl_ThiS"/>
    <property type="match status" value="1"/>
</dbReference>
<reference evidence="1" key="2">
    <citation type="journal article" date="2021" name="PeerJ">
        <title>Extensive microbial diversity within the chicken gut microbiome revealed by metagenomics and culture.</title>
        <authorList>
            <person name="Gilroy R."/>
            <person name="Ravi A."/>
            <person name="Getino M."/>
            <person name="Pursley I."/>
            <person name="Horton D.L."/>
            <person name="Alikhan N.F."/>
            <person name="Baker D."/>
            <person name="Gharbi K."/>
            <person name="Hall N."/>
            <person name="Watson M."/>
            <person name="Adriaenssens E.M."/>
            <person name="Foster-Nyarko E."/>
            <person name="Jarju S."/>
            <person name="Secka A."/>
            <person name="Antonio M."/>
            <person name="Oren A."/>
            <person name="Chaudhuri R.R."/>
            <person name="La Ragione R."/>
            <person name="Hildebrand F."/>
            <person name="Pallen M.J."/>
        </authorList>
    </citation>
    <scope>NUCLEOTIDE SEQUENCE</scope>
    <source>
        <strain evidence="1">17073</strain>
    </source>
</reference>